<dbReference type="EMBL" id="QOPD01000002">
    <property type="protein sequence ID" value="RCL38726.1"/>
    <property type="molecule type" value="Genomic_DNA"/>
</dbReference>
<dbReference type="PANTHER" id="PTHR36573">
    <property type="entry name" value="INTERMEMBRANE PHOSPHOLIPID TRANSPORT SYSTEM BINDING PROTEIN MLAC"/>
    <property type="match status" value="1"/>
</dbReference>
<dbReference type="InterPro" id="IPR008869">
    <property type="entry name" value="MlaC/ttg2D"/>
</dbReference>
<proteinExistence type="predicted"/>
<evidence type="ECO:0000256" key="1">
    <source>
        <dbReference type="SAM" id="SignalP"/>
    </source>
</evidence>
<accession>A0A368BPV4</accession>
<organism evidence="2 3">
    <name type="scientific">SAR86 cluster bacterium</name>
    <dbReference type="NCBI Taxonomy" id="2030880"/>
    <lineage>
        <taxon>Bacteria</taxon>
        <taxon>Pseudomonadati</taxon>
        <taxon>Pseudomonadota</taxon>
        <taxon>Gammaproteobacteria</taxon>
        <taxon>SAR86 cluster</taxon>
    </lineage>
</organism>
<protein>
    <submittedName>
        <fullName evidence="2">ABC transporter substrate-binding protein</fullName>
    </submittedName>
</protein>
<comment type="caution">
    <text evidence="2">The sequence shown here is derived from an EMBL/GenBank/DDBJ whole genome shotgun (WGS) entry which is preliminary data.</text>
</comment>
<dbReference type="Pfam" id="PF05494">
    <property type="entry name" value="MlaC"/>
    <property type="match status" value="1"/>
</dbReference>
<evidence type="ECO:0000313" key="3">
    <source>
        <dbReference type="Proteomes" id="UP000252147"/>
    </source>
</evidence>
<name>A0A368BPV4_9GAMM</name>
<dbReference type="AlphaFoldDB" id="A0A368BPV4"/>
<evidence type="ECO:0000313" key="2">
    <source>
        <dbReference type="EMBL" id="RCL38726.1"/>
    </source>
</evidence>
<dbReference type="Gene3D" id="3.10.450.710">
    <property type="entry name" value="Tgt2/MlaC"/>
    <property type="match status" value="1"/>
</dbReference>
<gene>
    <name evidence="2" type="ORF">DBW97_01570</name>
</gene>
<dbReference type="PANTHER" id="PTHR36573:SF1">
    <property type="entry name" value="INTERMEMBRANE PHOSPHOLIPID TRANSPORT SYSTEM BINDING PROTEIN MLAC"/>
    <property type="match status" value="1"/>
</dbReference>
<dbReference type="InterPro" id="IPR042245">
    <property type="entry name" value="Tgt2/MlaC_sf"/>
</dbReference>
<dbReference type="Proteomes" id="UP000252147">
    <property type="component" value="Unassembled WGS sequence"/>
</dbReference>
<sequence length="208" mass="24287">MLRLFLYKFIFLAIFSLNLKADQIPEIHSFIDKNAQYFLTIIKTEGSDYEANPEQFKNKLKNIWEPMVDVRLVSRLILSKAYSSASEDQVLRFQERTKKLLLDTYVTTLLEFKDYDISTDQEIKVNKNKTYEVDVKFSSNTSYSFSTKFTVYKNKAGEYKIVNIIIDGINLGLTFRNQFQGVLKKSNFDLDKAINSWQPLSSEELFST</sequence>
<keyword evidence="1" id="KW-0732">Signal</keyword>
<reference evidence="2 3" key="1">
    <citation type="journal article" date="2018" name="Microbiome">
        <title>Fine metagenomic profile of the Mediterranean stratified and mixed water columns revealed by assembly and recruitment.</title>
        <authorList>
            <person name="Haro-Moreno J.M."/>
            <person name="Lopez-Perez M."/>
            <person name="De La Torre J.R."/>
            <person name="Picazo A."/>
            <person name="Camacho A."/>
            <person name="Rodriguez-Valera F."/>
        </authorList>
    </citation>
    <scope>NUCLEOTIDE SEQUENCE [LARGE SCALE GENOMIC DNA]</scope>
    <source>
        <strain evidence="2">MED-G83</strain>
    </source>
</reference>
<feature type="chain" id="PRO_5016852777" evidence="1">
    <location>
        <begin position="22"/>
        <end position="208"/>
    </location>
</feature>
<feature type="signal peptide" evidence="1">
    <location>
        <begin position="1"/>
        <end position="21"/>
    </location>
</feature>